<organism evidence="5 6">
    <name type="scientific">Herbiconiux oxytropis</name>
    <dbReference type="NCBI Taxonomy" id="2970915"/>
    <lineage>
        <taxon>Bacteria</taxon>
        <taxon>Bacillati</taxon>
        <taxon>Actinomycetota</taxon>
        <taxon>Actinomycetes</taxon>
        <taxon>Micrococcales</taxon>
        <taxon>Microbacteriaceae</taxon>
        <taxon>Herbiconiux</taxon>
    </lineage>
</organism>
<dbReference type="EMBL" id="JANLCK010000009">
    <property type="protein sequence ID" value="MCS5727311.1"/>
    <property type="molecule type" value="Genomic_DNA"/>
</dbReference>
<dbReference type="RefSeq" id="WP_259530292.1">
    <property type="nucleotide sequence ID" value="NZ_JANLCK010000009.1"/>
</dbReference>
<dbReference type="Pfam" id="PF07992">
    <property type="entry name" value="Pyr_redox_2"/>
    <property type="match status" value="1"/>
</dbReference>
<feature type="domain" description="FAD/NAD(P)-binding" evidence="4">
    <location>
        <begin position="6"/>
        <end position="299"/>
    </location>
</feature>
<comment type="caution">
    <text evidence="5">The sequence shown here is derived from an EMBL/GenBank/DDBJ whole genome shotgun (WGS) entry which is preliminary data.</text>
</comment>
<evidence type="ECO:0000313" key="6">
    <source>
        <dbReference type="Proteomes" id="UP001165587"/>
    </source>
</evidence>
<evidence type="ECO:0000256" key="2">
    <source>
        <dbReference type="ARBA" id="ARBA00023002"/>
    </source>
</evidence>
<reference evidence="5" key="1">
    <citation type="submission" date="2022-08" db="EMBL/GenBank/DDBJ databases">
        <authorList>
            <person name="Deng Y."/>
            <person name="Han X.-F."/>
            <person name="Zhang Y.-Q."/>
        </authorList>
    </citation>
    <scope>NUCLEOTIDE SEQUENCE</scope>
    <source>
        <strain evidence="5">CPCC 203407</strain>
    </source>
</reference>
<keyword evidence="1" id="KW-0285">Flavoprotein</keyword>
<sequence length="331" mass="33944">MNEDTYDVIIVGGGAAGLNAALVLTRARRRVLVVDAGAPRNRFAAHMHGFLTRDGFSPLELLALGRAEVRGYGGEILAGRAVSATGEAGAFEVTVELAEPDATRTTGGTATFTARRLVIASGLRDELPTIPGLAEQWGTGAIACPYCDGWEARDLRLGVIATGPMSIHQATLVRQWSADVTFVGPLTDDLDPAVREGLEARGVRIIATEISSVLSSADGTLTGVALADGTTLDLDRLFVGPRLQANDELLRQLGAETAEGPMGAWTASDFTGLTSVPGVWVAGNSGNAGALVVVAAGMGAMAGAALNADLVAAETRAAVEAARAGSTRTPV</sequence>
<dbReference type="Proteomes" id="UP001165587">
    <property type="component" value="Unassembled WGS sequence"/>
</dbReference>
<keyword evidence="6" id="KW-1185">Reference proteome</keyword>
<dbReference type="Gene3D" id="3.50.50.60">
    <property type="entry name" value="FAD/NAD(P)-binding domain"/>
    <property type="match status" value="2"/>
</dbReference>
<name>A0AA42BVI8_9MICO</name>
<dbReference type="PRINTS" id="PR00469">
    <property type="entry name" value="PNDRDTASEII"/>
</dbReference>
<evidence type="ECO:0000313" key="5">
    <source>
        <dbReference type="EMBL" id="MCS5727311.1"/>
    </source>
</evidence>
<proteinExistence type="predicted"/>
<evidence type="ECO:0000259" key="4">
    <source>
        <dbReference type="Pfam" id="PF07992"/>
    </source>
</evidence>
<accession>A0AA42BVI8</accession>
<evidence type="ECO:0000256" key="1">
    <source>
        <dbReference type="ARBA" id="ARBA00022630"/>
    </source>
</evidence>
<protein>
    <submittedName>
        <fullName evidence="5">NAD(P)/FAD-dependent oxidoreductase</fullName>
    </submittedName>
</protein>
<dbReference type="InterPro" id="IPR036188">
    <property type="entry name" value="FAD/NAD-bd_sf"/>
</dbReference>
<comment type="catalytic activity">
    <reaction evidence="3">
        <text>[thioredoxin]-dithiol + NADP(+) = [thioredoxin]-disulfide + NADPH + H(+)</text>
        <dbReference type="Rhea" id="RHEA:20345"/>
        <dbReference type="Rhea" id="RHEA-COMP:10698"/>
        <dbReference type="Rhea" id="RHEA-COMP:10700"/>
        <dbReference type="ChEBI" id="CHEBI:15378"/>
        <dbReference type="ChEBI" id="CHEBI:29950"/>
        <dbReference type="ChEBI" id="CHEBI:50058"/>
        <dbReference type="ChEBI" id="CHEBI:57783"/>
        <dbReference type="ChEBI" id="CHEBI:58349"/>
        <dbReference type="EC" id="1.8.1.9"/>
    </reaction>
</comment>
<dbReference type="InterPro" id="IPR050097">
    <property type="entry name" value="Ferredoxin-NADP_redctase_2"/>
</dbReference>
<dbReference type="PRINTS" id="PR00368">
    <property type="entry name" value="FADPNR"/>
</dbReference>
<dbReference type="InterPro" id="IPR023753">
    <property type="entry name" value="FAD/NAD-binding_dom"/>
</dbReference>
<gene>
    <name evidence="5" type="ORF">N1028_15555</name>
</gene>
<dbReference type="PANTHER" id="PTHR48105">
    <property type="entry name" value="THIOREDOXIN REDUCTASE 1-RELATED-RELATED"/>
    <property type="match status" value="1"/>
</dbReference>
<keyword evidence="2" id="KW-0560">Oxidoreductase</keyword>
<dbReference type="AlphaFoldDB" id="A0AA42BVI8"/>
<dbReference type="SUPFAM" id="SSF51905">
    <property type="entry name" value="FAD/NAD(P)-binding domain"/>
    <property type="match status" value="1"/>
</dbReference>
<evidence type="ECO:0000256" key="3">
    <source>
        <dbReference type="ARBA" id="ARBA00048132"/>
    </source>
</evidence>
<dbReference type="GO" id="GO:0004791">
    <property type="term" value="F:thioredoxin-disulfide reductase (NADPH) activity"/>
    <property type="evidence" value="ECO:0007669"/>
    <property type="project" value="UniProtKB-EC"/>
</dbReference>